<evidence type="ECO:0000313" key="3">
    <source>
        <dbReference type="Proteomes" id="UP001205998"/>
    </source>
</evidence>
<comment type="caution">
    <text evidence="2">The sequence shown here is derived from an EMBL/GenBank/DDBJ whole genome shotgun (WGS) entry which is preliminary data.</text>
</comment>
<dbReference type="GO" id="GO:0000118">
    <property type="term" value="C:histone deacetylase complex"/>
    <property type="evidence" value="ECO:0007669"/>
    <property type="project" value="TreeGrafter"/>
</dbReference>
<reference evidence="2" key="1">
    <citation type="submission" date="2018-07" db="EMBL/GenBank/DDBJ databases">
        <title>Comparative genomics of catfishes provides insights into carnivory and benthic adaptation.</title>
        <authorList>
            <person name="Zhang Y."/>
            <person name="Wang D."/>
            <person name="Peng Z."/>
            <person name="Zheng S."/>
            <person name="Shao F."/>
            <person name="Tao W."/>
        </authorList>
    </citation>
    <scope>NUCLEOTIDE SEQUENCE</scope>
    <source>
        <strain evidence="2">Chongqing</strain>
    </source>
</reference>
<sequence length="176" mass="19125">MDVHHCHTTPKIFYKDPNILHISLHCYGNATPGATPMSGAGRLDEVDLGDGNGFNVNVEWSCDLDPPIGDAEYLAAFRTVIRPIARQFSPEIILISTEFNTAEGFGLLTQSLMELSGGHVVLVLERGHDHPAVCEASAACVNALLQNKVETLSEYVLIKKPCAAAVQSLHRVLQIH</sequence>
<evidence type="ECO:0000259" key="1">
    <source>
        <dbReference type="Pfam" id="PF00850"/>
    </source>
</evidence>
<protein>
    <submittedName>
        <fullName evidence="2">Histone deacetylase 4-like isoform X4</fullName>
    </submittedName>
</protein>
<proteinExistence type="predicted"/>
<dbReference type="EMBL" id="MU531180">
    <property type="protein sequence ID" value="KAI5629951.1"/>
    <property type="molecule type" value="Genomic_DNA"/>
</dbReference>
<feature type="domain" description="Histone deacetylase" evidence="1">
    <location>
        <begin position="1"/>
        <end position="144"/>
    </location>
</feature>
<gene>
    <name evidence="2" type="ORF">C0J50_10384</name>
</gene>
<dbReference type="PANTHER" id="PTHR10625">
    <property type="entry name" value="HISTONE DEACETYLASE HDAC1-RELATED"/>
    <property type="match status" value="1"/>
</dbReference>
<dbReference type="PANTHER" id="PTHR10625:SF42">
    <property type="entry name" value="HISTONE DEACETYLASE 7"/>
    <property type="match status" value="1"/>
</dbReference>
<dbReference type="SUPFAM" id="SSF52768">
    <property type="entry name" value="Arginase/deacetylase"/>
    <property type="match status" value="1"/>
</dbReference>
<dbReference type="Proteomes" id="UP001205998">
    <property type="component" value="Unassembled WGS sequence"/>
</dbReference>
<dbReference type="InterPro" id="IPR037138">
    <property type="entry name" value="His_deacetylse_dom_sf"/>
</dbReference>
<dbReference type="InterPro" id="IPR023696">
    <property type="entry name" value="Ureohydrolase_dom_sf"/>
</dbReference>
<dbReference type="GO" id="GO:0040029">
    <property type="term" value="P:epigenetic regulation of gene expression"/>
    <property type="evidence" value="ECO:0007669"/>
    <property type="project" value="TreeGrafter"/>
</dbReference>
<evidence type="ECO:0000313" key="2">
    <source>
        <dbReference type="EMBL" id="KAI5629951.1"/>
    </source>
</evidence>
<dbReference type="AlphaFoldDB" id="A0AAD5FV92"/>
<name>A0AAD5FV92_SILAS</name>
<dbReference type="Pfam" id="PF00850">
    <property type="entry name" value="Hist_deacetyl"/>
    <property type="match status" value="1"/>
</dbReference>
<dbReference type="Gene3D" id="3.40.800.20">
    <property type="entry name" value="Histone deacetylase domain"/>
    <property type="match status" value="1"/>
</dbReference>
<dbReference type="InterPro" id="IPR023801">
    <property type="entry name" value="His_deacetylse_dom"/>
</dbReference>
<feature type="non-terminal residue" evidence="2">
    <location>
        <position position="1"/>
    </location>
</feature>
<keyword evidence="3" id="KW-1185">Reference proteome</keyword>
<accession>A0AAD5FV92</accession>
<organism evidence="2 3">
    <name type="scientific">Silurus asotus</name>
    <name type="common">Amur catfish</name>
    <name type="synonym">Parasilurus asotus</name>
    <dbReference type="NCBI Taxonomy" id="30991"/>
    <lineage>
        <taxon>Eukaryota</taxon>
        <taxon>Metazoa</taxon>
        <taxon>Chordata</taxon>
        <taxon>Craniata</taxon>
        <taxon>Vertebrata</taxon>
        <taxon>Euteleostomi</taxon>
        <taxon>Actinopterygii</taxon>
        <taxon>Neopterygii</taxon>
        <taxon>Teleostei</taxon>
        <taxon>Ostariophysi</taxon>
        <taxon>Siluriformes</taxon>
        <taxon>Siluridae</taxon>
        <taxon>Silurus</taxon>
    </lineage>
</organism>
<dbReference type="GO" id="GO:0004407">
    <property type="term" value="F:histone deacetylase activity"/>
    <property type="evidence" value="ECO:0007669"/>
    <property type="project" value="TreeGrafter"/>
</dbReference>